<dbReference type="PROSITE" id="PS00232">
    <property type="entry name" value="CADHERIN_1"/>
    <property type="match status" value="6"/>
</dbReference>
<evidence type="ECO:0000256" key="8">
    <source>
        <dbReference type="ARBA" id="ARBA00023136"/>
    </source>
</evidence>
<feature type="domain" description="Cadherin" evidence="14">
    <location>
        <begin position="44"/>
        <end position="141"/>
    </location>
</feature>
<dbReference type="Gene3D" id="2.60.40.60">
    <property type="entry name" value="Cadherins"/>
    <property type="match status" value="14"/>
</dbReference>
<feature type="transmembrane region" description="Helical" evidence="12">
    <location>
        <begin position="1729"/>
        <end position="1755"/>
    </location>
</feature>
<evidence type="ECO:0000256" key="13">
    <source>
        <dbReference type="SAM" id="SignalP"/>
    </source>
</evidence>
<dbReference type="FunFam" id="2.60.40.60:FF:000033">
    <property type="entry name" value="FAT atypical cadherin 1"/>
    <property type="match status" value="1"/>
</dbReference>
<dbReference type="FunFam" id="2.60.40.60:FF:000058">
    <property type="entry name" value="FAT atypical cadherin 3"/>
    <property type="match status" value="1"/>
</dbReference>
<evidence type="ECO:0000256" key="4">
    <source>
        <dbReference type="ARBA" id="ARBA00022729"/>
    </source>
</evidence>
<dbReference type="PRINTS" id="PR00205">
    <property type="entry name" value="CADHERIN"/>
</dbReference>
<feature type="chain" id="PRO_5028320606" evidence="13">
    <location>
        <begin position="21"/>
        <end position="1771"/>
    </location>
</feature>
<feature type="signal peptide" evidence="13">
    <location>
        <begin position="1"/>
        <end position="20"/>
    </location>
</feature>
<dbReference type="SUPFAM" id="SSF49313">
    <property type="entry name" value="Cadherin-like"/>
    <property type="match status" value="14"/>
</dbReference>
<feature type="domain" description="Cadherin" evidence="14">
    <location>
        <begin position="1161"/>
        <end position="1269"/>
    </location>
</feature>
<dbReference type="GO" id="GO:0007156">
    <property type="term" value="P:homophilic cell adhesion via plasma membrane adhesion molecules"/>
    <property type="evidence" value="ECO:0007669"/>
    <property type="project" value="InterPro"/>
</dbReference>
<evidence type="ECO:0000313" key="15">
    <source>
        <dbReference type="Proteomes" id="UP000515154"/>
    </source>
</evidence>
<feature type="domain" description="Cadherin" evidence="14">
    <location>
        <begin position="711"/>
        <end position="816"/>
    </location>
</feature>
<dbReference type="InterPro" id="IPR020894">
    <property type="entry name" value="Cadherin_CS"/>
</dbReference>
<feature type="region of interest" description="Disordered" evidence="11">
    <location>
        <begin position="1469"/>
        <end position="1491"/>
    </location>
</feature>
<evidence type="ECO:0000256" key="2">
    <source>
        <dbReference type="ARBA" id="ARBA00022536"/>
    </source>
</evidence>
<evidence type="ECO:0000256" key="1">
    <source>
        <dbReference type="ARBA" id="ARBA00004167"/>
    </source>
</evidence>
<evidence type="ECO:0000256" key="7">
    <source>
        <dbReference type="ARBA" id="ARBA00022989"/>
    </source>
</evidence>
<evidence type="ECO:0000313" key="16">
    <source>
        <dbReference type="RefSeq" id="XP_029658356.1"/>
    </source>
</evidence>
<feature type="domain" description="Cadherin" evidence="14">
    <location>
        <begin position="1272"/>
        <end position="1374"/>
    </location>
</feature>
<organism evidence="15 16">
    <name type="scientific">Octopus sinensis</name>
    <name type="common">East Asian common octopus</name>
    <dbReference type="NCBI Taxonomy" id="2607531"/>
    <lineage>
        <taxon>Eukaryota</taxon>
        <taxon>Metazoa</taxon>
        <taxon>Spiralia</taxon>
        <taxon>Lophotrochozoa</taxon>
        <taxon>Mollusca</taxon>
        <taxon>Cephalopoda</taxon>
        <taxon>Coleoidea</taxon>
        <taxon>Octopodiformes</taxon>
        <taxon>Octopoda</taxon>
        <taxon>Incirrata</taxon>
        <taxon>Octopodidae</taxon>
        <taxon>Octopus</taxon>
    </lineage>
</organism>
<dbReference type="SMART" id="SM00112">
    <property type="entry name" value="CA"/>
    <property type="match status" value="14"/>
</dbReference>
<keyword evidence="2" id="KW-0245">EGF-like domain</keyword>
<keyword evidence="9" id="KW-1015">Disulfide bond</keyword>
<dbReference type="FunFam" id="2.60.40.60:FF:000092">
    <property type="entry name" value="Protocadherin 8"/>
    <property type="match status" value="1"/>
</dbReference>
<reference evidence="16" key="1">
    <citation type="submission" date="2025-08" db="UniProtKB">
        <authorList>
            <consortium name="RefSeq"/>
        </authorList>
    </citation>
    <scope>IDENTIFICATION</scope>
</reference>
<sequence length="1771" mass="196982">MSGKVFWLLTLSLSITLSLGQNTNNPPVWRNYLKKLLTEDGLFEDLKLGTILGQLDAYDPEGENITYTCIGESVACYENGTVYLKRRLDRELDIKNPGQNENLLTVIFIATEKNNGDQEPNQNKKTLVIYVKDVNDNPPKFEGLPYKTAVSELVKVGTTIFNQLFVEDIDSGVNAEIDLVCGRTGTQASLACDHFSITTKREPNSLEGKYFGEVVVQKSLDYESAPSYIMTILATDGGNPILSASVNILIDVKDEQDMQPVFIQAPYTFFVTENTKQNVSVGNLLARDGDVSNQRPVVISIVGGSDVHFRVGNTVSHIGNTYKADLISNGNIDRESSVGRYIVNISVTELANGVPDKTAVTYSYVNIEILDDNDFPPVFQQTLYNMTIPENTRSIDNFTIIGTPMFVFDKDSDINAMFSLEITAQSFPGVFGLSTNTGIKSAVVNLVLIKPQMLDYDIPKYRSQMVEITAQQINSTKILSSSTLVYINLLDENDNAPVFQKDIYKASLPENSQLGTTVLTLSATDQDSGINKQIVYKLNGQGSDFFAVSNDGVVTLLKGLDYEKQRTYNLLAIAENIGKGRQVDSVEVEVQITDVNDNGPVFQNQPYTSDITENTTILQPPITISATDKDSNSVMTYSIIGGNTNDNAFRIDSNTGVISVVRSLMMEDAPQNSSTIFLTVLATDNGANVQSSSTLATINIIDINNNRPEFLLPTYEVTVKEFLPVGTSVLSVQAVDKDIGSNALITYSIKSGSFDNFNIDSRTGKIYVASQAVLDFDVYSKYNMQVIAEDQGTPRLTGNTTVIINLEDINNKAPKFDRSEYIKTVDEKLPLESIILRINATDKDRNHQIEYSLNRNSLVAQDAQGHRLSTFPNDYRNAFAINRVTGDISLKMKLYHSLVATIAFVVQARDLNADVSSSSQVAQARVVIITQASQRTEPFFIPETPGQSKKIYEIEVPEDKQVGLLLTTVRAKDPKTDQFVSDYTLAPGGQDKGFFNVTRNGEVILIKELDYENKGYSNPLKFDIIAIADSQRNATAGMVITVKDINDNLPKFTKSVYTFEVKETTLYPNVVGRVSASDNDEGENSRISYFLKGPNRNDFHITESGDIIVNRGAELDYETTKIYNLQVVATDNPTGQVHQKTAVKLIIKVLDENDNRPVFQPSSEYSFTIQEKAPAGTLVGRVTAKDDDSNENGRLSYSFMSGNLFNGQRIFNIDAVTGEIKTAFDMLNVSTVNSFPLTVKATDNGLRRLNAKANVEVVIEFLITKEPRILQPGPGQTARVSENQPNGTYVFTVIAKARQDSNVSFSLISDETSPKLFEIDPISGIITTMAPLDREEQSMYTVVIQAADTLNLNYTSIKQLRVFVLDEDDNRPTFTSCSSNPERKQISVSENAPIKTYVTQISGCDKDLFPYNKMAYVWADHKTCKNTNVNAFLLEPLSGVILTNASLDYEEISKYTLCVRVVPESEASSASSRIEADQRQTRSTSPRTEDGQIQEITVNVQDQNDNGPQFDVKKRFAVIYDKSETGNEVAKVTGMDPDSFLYNKVKYTIENIKCNIPQTDILFSTENAFVISRNDGRIFTNLPDYKKFVGSHFIVTIRGEDALNSNYYSMITFKIYVIQPRQQTRLNLPDKLDVSQPKSAELIAELNRLGIGTFVIKELSYHQKLNQEDYYSTAMCFVVEKDGQVLSLSETEQLLQEPAAQNVLKNYTTSLEAGSCKPETTRVSSWSPMWWVLVAFAIFIFICCIILIVALYLLYKDHKHFMDTEKTSLLN</sequence>
<dbReference type="PANTHER" id="PTHR24026:SF133">
    <property type="entry name" value="CADHERIN-RELATED FAMILY MEMBER 2"/>
    <property type="match status" value="1"/>
</dbReference>
<keyword evidence="8 12" id="KW-0472">Membrane</keyword>
<feature type="domain" description="Cadherin" evidence="14">
    <location>
        <begin position="380"/>
        <end position="499"/>
    </location>
</feature>
<gene>
    <name evidence="16" type="primary">LOC115232553</name>
</gene>
<dbReference type="GO" id="GO:0005886">
    <property type="term" value="C:plasma membrane"/>
    <property type="evidence" value="ECO:0007669"/>
    <property type="project" value="UniProtKB-SubCell"/>
</dbReference>
<feature type="domain" description="Cadherin" evidence="14">
    <location>
        <begin position="263"/>
        <end position="379"/>
    </location>
</feature>
<keyword evidence="5" id="KW-0677">Repeat</keyword>
<dbReference type="GO" id="GO:0005509">
    <property type="term" value="F:calcium ion binding"/>
    <property type="evidence" value="ECO:0007669"/>
    <property type="project" value="UniProtKB-UniRule"/>
</dbReference>
<keyword evidence="15" id="KW-1185">Reference proteome</keyword>
<dbReference type="InterPro" id="IPR002126">
    <property type="entry name" value="Cadherin-like_dom"/>
</dbReference>
<evidence type="ECO:0000256" key="6">
    <source>
        <dbReference type="ARBA" id="ARBA00022837"/>
    </source>
</evidence>
<feature type="domain" description="Cadherin" evidence="14">
    <location>
        <begin position="142"/>
        <end position="262"/>
    </location>
</feature>
<feature type="domain" description="Cadherin" evidence="14">
    <location>
        <begin position="817"/>
        <end position="940"/>
    </location>
</feature>
<proteinExistence type="predicted"/>
<dbReference type="FunFam" id="2.60.40.60:FF:000020">
    <property type="entry name" value="Dachsous cadherin-related 1b"/>
    <property type="match status" value="2"/>
</dbReference>
<dbReference type="PANTHER" id="PTHR24026">
    <property type="entry name" value="FAT ATYPICAL CADHERIN-RELATED"/>
    <property type="match status" value="1"/>
</dbReference>
<dbReference type="CDD" id="cd11304">
    <property type="entry name" value="Cadherin_repeat"/>
    <property type="match status" value="14"/>
</dbReference>
<evidence type="ECO:0000256" key="12">
    <source>
        <dbReference type="SAM" id="Phobius"/>
    </source>
</evidence>
<dbReference type="Pfam" id="PF00028">
    <property type="entry name" value="Cadherin"/>
    <property type="match status" value="7"/>
</dbReference>
<protein>
    <submittedName>
        <fullName evidence="16">Cadherin-23-like isoform X1</fullName>
    </submittedName>
</protein>
<comment type="subcellular location">
    <subcellularLocation>
        <location evidence="1">Membrane</location>
        <topology evidence="1">Single-pass membrane protein</topology>
    </subcellularLocation>
</comment>
<dbReference type="PROSITE" id="PS50268">
    <property type="entry name" value="CADHERIN_2"/>
    <property type="match status" value="13"/>
</dbReference>
<evidence type="ECO:0000259" key="14">
    <source>
        <dbReference type="PROSITE" id="PS50268"/>
    </source>
</evidence>
<evidence type="ECO:0000256" key="3">
    <source>
        <dbReference type="ARBA" id="ARBA00022692"/>
    </source>
</evidence>
<feature type="domain" description="Cadherin" evidence="14">
    <location>
        <begin position="1380"/>
        <end position="1510"/>
    </location>
</feature>
<keyword evidence="7 12" id="KW-1133">Transmembrane helix</keyword>
<dbReference type="RefSeq" id="XP_029658356.1">
    <property type="nucleotide sequence ID" value="XM_029802496.2"/>
</dbReference>
<dbReference type="KEGG" id="osn:115232553"/>
<accession>A0A6P7UBR3</accession>
<feature type="domain" description="Cadherin" evidence="14">
    <location>
        <begin position="500"/>
        <end position="602"/>
    </location>
</feature>
<name>A0A6P7UBR3_9MOLL</name>
<keyword evidence="4 13" id="KW-0732">Signal</keyword>
<feature type="domain" description="Cadherin" evidence="14">
    <location>
        <begin position="948"/>
        <end position="1052"/>
    </location>
</feature>
<keyword evidence="6 10" id="KW-0106">Calcium</keyword>
<evidence type="ECO:0000256" key="10">
    <source>
        <dbReference type="PROSITE-ProRule" id="PRU00043"/>
    </source>
</evidence>
<dbReference type="Proteomes" id="UP000515154">
    <property type="component" value="Linkage group LG2"/>
</dbReference>
<evidence type="ECO:0000256" key="5">
    <source>
        <dbReference type="ARBA" id="ARBA00022737"/>
    </source>
</evidence>
<feature type="domain" description="Cadherin" evidence="14">
    <location>
        <begin position="1053"/>
        <end position="1159"/>
    </location>
</feature>
<dbReference type="InterPro" id="IPR015919">
    <property type="entry name" value="Cadherin-like_sf"/>
</dbReference>
<feature type="domain" description="Cadherin" evidence="14">
    <location>
        <begin position="603"/>
        <end position="710"/>
    </location>
</feature>
<keyword evidence="3 12" id="KW-0812">Transmembrane</keyword>
<evidence type="ECO:0000256" key="9">
    <source>
        <dbReference type="ARBA" id="ARBA00023157"/>
    </source>
</evidence>
<evidence type="ECO:0000256" key="11">
    <source>
        <dbReference type="SAM" id="MobiDB-lite"/>
    </source>
</evidence>